<dbReference type="GO" id="GO:0016151">
    <property type="term" value="F:nickel cation binding"/>
    <property type="evidence" value="ECO:0007669"/>
    <property type="project" value="InterPro"/>
</dbReference>
<evidence type="ECO:0000313" key="2">
    <source>
        <dbReference type="EMBL" id="SDO87478.1"/>
    </source>
</evidence>
<name>A0A1H0N462_9BACT</name>
<evidence type="ECO:0000256" key="1">
    <source>
        <dbReference type="SAM" id="SignalP"/>
    </source>
</evidence>
<dbReference type="Proteomes" id="UP000199073">
    <property type="component" value="Unassembled WGS sequence"/>
</dbReference>
<keyword evidence="1" id="KW-0732">Signal</keyword>
<dbReference type="Gene3D" id="1.20.120.400">
    <property type="entry name" value="Nickel-containing superoxide dismutase"/>
    <property type="match status" value="1"/>
</dbReference>
<dbReference type="RefSeq" id="WP_092220853.1">
    <property type="nucleotide sequence ID" value="NZ_FNJI01000007.1"/>
</dbReference>
<feature type="signal peptide" evidence="1">
    <location>
        <begin position="1"/>
        <end position="24"/>
    </location>
</feature>
<keyword evidence="3" id="KW-1185">Reference proteome</keyword>
<proteinExistence type="predicted"/>
<dbReference type="AlphaFoldDB" id="A0A1H0N462"/>
<dbReference type="EMBL" id="FNJI01000007">
    <property type="protein sequence ID" value="SDO87478.1"/>
    <property type="molecule type" value="Genomic_DNA"/>
</dbReference>
<dbReference type="SUPFAM" id="SSF109770">
    <property type="entry name" value="Nickel-containing superoxide dismutase, NiSOD"/>
    <property type="match status" value="1"/>
</dbReference>
<dbReference type="STRING" id="91360.SAMN05660330_01239"/>
<dbReference type="InterPro" id="IPR014123">
    <property type="entry name" value="Superoxide_dismutase_Ni-type"/>
</dbReference>
<gene>
    <name evidence="2" type="ORF">SAMN05660330_01239</name>
</gene>
<dbReference type="GO" id="GO:0004784">
    <property type="term" value="F:superoxide dismutase activity"/>
    <property type="evidence" value="ECO:0007669"/>
    <property type="project" value="InterPro"/>
</dbReference>
<dbReference type="Pfam" id="PF09055">
    <property type="entry name" value="Sod_Ni"/>
    <property type="match status" value="1"/>
</dbReference>
<accession>A0A1H0N462</accession>
<reference evidence="2 3" key="1">
    <citation type="submission" date="2016-10" db="EMBL/GenBank/DDBJ databases">
        <authorList>
            <person name="de Groot N.N."/>
        </authorList>
    </citation>
    <scope>NUCLEOTIDE SEQUENCE [LARGE SCALE GENOMIC DNA]</scope>
    <source>
        <strain evidence="2 3">DSM 12130</strain>
    </source>
</reference>
<organism evidence="2 3">
    <name type="scientific">Desulforhopalus singaporensis</name>
    <dbReference type="NCBI Taxonomy" id="91360"/>
    <lineage>
        <taxon>Bacteria</taxon>
        <taxon>Pseudomonadati</taxon>
        <taxon>Thermodesulfobacteriota</taxon>
        <taxon>Desulfobulbia</taxon>
        <taxon>Desulfobulbales</taxon>
        <taxon>Desulfocapsaceae</taxon>
        <taxon>Desulforhopalus</taxon>
    </lineage>
</organism>
<feature type="chain" id="PRO_5011563872" evidence="1">
    <location>
        <begin position="25"/>
        <end position="145"/>
    </location>
</feature>
<dbReference type="OrthoDB" id="9790847at2"/>
<protein>
    <submittedName>
        <fullName evidence="2">Nickel superoxide dismutase</fullName>
    </submittedName>
</protein>
<evidence type="ECO:0000313" key="3">
    <source>
        <dbReference type="Proteomes" id="UP000199073"/>
    </source>
</evidence>
<dbReference type="InterPro" id="IPR036502">
    <property type="entry name" value="NiSOD_sf"/>
</dbReference>
<sequence>MKKNIAMLTTLLLSAILFSGFAQAHCQIPCGIYDDETRMTLIYEHIATIEKSMNMITQLENEKNANQLVRWVMNKDKHAEFIQEIVTEYFMAQRIKFDAQNYDQKLKALHEMLFYSMKCKQTTDLGNVEKLKKSAQRFHDLYFTS</sequence>